<keyword evidence="4" id="KW-0408">Iron</keyword>
<gene>
    <name evidence="8" type="ORF">ABVK50_00920</name>
</gene>
<keyword evidence="1" id="KW-0001">2Fe-2S</keyword>
<dbReference type="InterPro" id="IPR005805">
    <property type="entry name" value="Rieske_Fe-S_prot_C"/>
</dbReference>
<dbReference type="InterPro" id="IPR006076">
    <property type="entry name" value="FAD-dep_OxRdtase"/>
</dbReference>
<evidence type="ECO:0000259" key="7">
    <source>
        <dbReference type="PROSITE" id="PS51296"/>
    </source>
</evidence>
<dbReference type="InterPro" id="IPR036188">
    <property type="entry name" value="FAD/NAD-bd_sf"/>
</dbReference>
<dbReference type="Gene3D" id="3.50.50.60">
    <property type="entry name" value="FAD/NAD(P)-binding domain"/>
    <property type="match status" value="1"/>
</dbReference>
<dbReference type="SUPFAM" id="SSF50022">
    <property type="entry name" value="ISP domain"/>
    <property type="match status" value="1"/>
</dbReference>
<dbReference type="FunFam" id="2.102.10.10:FF:000014">
    <property type="entry name" value="Oxidoreductase, FAD dependent"/>
    <property type="match status" value="1"/>
</dbReference>
<dbReference type="GO" id="GO:0016491">
    <property type="term" value="F:oxidoreductase activity"/>
    <property type="evidence" value="ECO:0007669"/>
    <property type="project" value="UniProtKB-KW"/>
</dbReference>
<accession>A0AAU8CQL5</accession>
<evidence type="ECO:0000256" key="3">
    <source>
        <dbReference type="ARBA" id="ARBA00023002"/>
    </source>
</evidence>
<dbReference type="Pfam" id="PF00355">
    <property type="entry name" value="Rieske"/>
    <property type="match status" value="1"/>
</dbReference>
<dbReference type="PANTHER" id="PTHR13847">
    <property type="entry name" value="SARCOSINE DEHYDROGENASE-RELATED"/>
    <property type="match status" value="1"/>
</dbReference>
<dbReference type="PROSITE" id="PS51296">
    <property type="entry name" value="RIESKE"/>
    <property type="match status" value="1"/>
</dbReference>
<dbReference type="RefSeq" id="WP_353643232.1">
    <property type="nucleotide sequence ID" value="NZ_CP159253.1"/>
</dbReference>
<dbReference type="GO" id="GO:0016020">
    <property type="term" value="C:membrane"/>
    <property type="evidence" value="ECO:0007669"/>
    <property type="project" value="InterPro"/>
</dbReference>
<keyword evidence="2" id="KW-0479">Metal-binding</keyword>
<dbReference type="CDD" id="cd03477">
    <property type="entry name" value="Rieske_YhfW_C"/>
    <property type="match status" value="1"/>
</dbReference>
<dbReference type="PRINTS" id="PR00162">
    <property type="entry name" value="RIESKE"/>
</dbReference>
<keyword evidence="5" id="KW-0411">Iron-sulfur</keyword>
<feature type="domain" description="Rieske" evidence="7">
    <location>
        <begin position="417"/>
        <end position="499"/>
    </location>
</feature>
<dbReference type="AlphaFoldDB" id="A0AAU8CQL5"/>
<protein>
    <submittedName>
        <fullName evidence="8">FAD-dependent oxidoreductase</fullName>
    </submittedName>
</protein>
<evidence type="ECO:0000256" key="4">
    <source>
        <dbReference type="ARBA" id="ARBA00023004"/>
    </source>
</evidence>
<reference evidence="8" key="1">
    <citation type="submission" date="2024-06" db="EMBL/GenBank/DDBJ databases">
        <title>Mesorhizobium karijinii sp. nov., a symbiont of the iconic Swainsona formosa from arid Australia.</title>
        <authorList>
            <person name="Hill Y.J."/>
            <person name="Watkin E.L.J."/>
            <person name="O'Hara G.W."/>
            <person name="Terpolilli J."/>
            <person name="Tye M.L."/>
            <person name="Kohlmeier M.G."/>
        </authorList>
    </citation>
    <scope>NUCLEOTIDE SEQUENCE</scope>
    <source>
        <strain evidence="8">WSM2240</strain>
    </source>
</reference>
<name>A0AAU8CQL5_9HYPH</name>
<evidence type="ECO:0000256" key="2">
    <source>
        <dbReference type="ARBA" id="ARBA00022723"/>
    </source>
</evidence>
<dbReference type="InterPro" id="IPR036922">
    <property type="entry name" value="Rieske_2Fe-2S_sf"/>
</dbReference>
<dbReference type="GO" id="GO:0051537">
    <property type="term" value="F:2 iron, 2 sulfur cluster binding"/>
    <property type="evidence" value="ECO:0007669"/>
    <property type="project" value="UniProtKB-KW"/>
</dbReference>
<dbReference type="PANTHER" id="PTHR13847:SF274">
    <property type="entry name" value="RIESKE 2FE-2S IRON-SULFUR PROTEIN YHFW-RELATED"/>
    <property type="match status" value="1"/>
</dbReference>
<evidence type="ECO:0000256" key="1">
    <source>
        <dbReference type="ARBA" id="ARBA00022714"/>
    </source>
</evidence>
<dbReference type="Gene3D" id="2.102.10.10">
    <property type="entry name" value="Rieske [2Fe-2S] iron-sulphur domain"/>
    <property type="match status" value="1"/>
</dbReference>
<dbReference type="GO" id="GO:0005737">
    <property type="term" value="C:cytoplasm"/>
    <property type="evidence" value="ECO:0007669"/>
    <property type="project" value="TreeGrafter"/>
</dbReference>
<dbReference type="InterPro" id="IPR038010">
    <property type="entry name" value="YhfW_C"/>
</dbReference>
<dbReference type="SUPFAM" id="SSF51905">
    <property type="entry name" value="FAD/NAD(P)-binding domain"/>
    <property type="match status" value="1"/>
</dbReference>
<dbReference type="EMBL" id="CP159253">
    <property type="protein sequence ID" value="XCG49233.1"/>
    <property type="molecule type" value="Genomic_DNA"/>
</dbReference>
<evidence type="ECO:0000313" key="8">
    <source>
        <dbReference type="EMBL" id="XCG49233.1"/>
    </source>
</evidence>
<sequence length="514" mass="55239">MKRPENNRPFWFPSDENAKTYPPLADSISVDVAIVGGGIVGLTAAHLLAGSGKSVAVLEARQIGRQATGRSTAKVTSQHGQRYDRLIRDIGRDDARIYAQANEHAVEKIRTLVETLQLDCGLKQMAAFVYGETEDEAASLRKEAEAASSLGLPASFVTEVDLPFPVTGAVRFDGQAQFDPYRYLLGLAEVVSREAMLFEKSRVTDVEHGEPCIVKTDGGSVTADRVIVATQMPIVHDGHFYAKAFPFAHPIVAAPMPAGHVLDGMFISVGSPTHSLRSAERDGKSYLIAVGGEFRTGVTEDELAMVSDLQAFLKSTFGVESLSHSWINEDFRPMDDLPFVGRASSAKPHFFVAVGFDAWGVTQATVAAGIIADLERANEAAEIFDATRLRPVSGGPTFVSENVKTGIRLVGDRLFKQRVQEIESIAAGQGGIVEIDGEQLAVVKDDQGVVSALSAVCTHLGCIVGWNEVDRTWDCPCHGSRFDRQGQVISGPAVSPLETRELGAALRKAAGHRG</sequence>
<keyword evidence="3" id="KW-0560">Oxidoreductase</keyword>
<proteinExistence type="predicted"/>
<evidence type="ECO:0000256" key="6">
    <source>
        <dbReference type="ARBA" id="ARBA00023157"/>
    </source>
</evidence>
<dbReference type="InterPro" id="IPR017941">
    <property type="entry name" value="Rieske_2Fe-2S"/>
</dbReference>
<dbReference type="Pfam" id="PF01266">
    <property type="entry name" value="DAO"/>
    <property type="match status" value="1"/>
</dbReference>
<dbReference type="Gene3D" id="3.30.9.10">
    <property type="entry name" value="D-Amino Acid Oxidase, subunit A, domain 2"/>
    <property type="match status" value="1"/>
</dbReference>
<organism evidence="8">
    <name type="scientific">Mesorhizobium sp. WSM2240</name>
    <dbReference type="NCBI Taxonomy" id="3228851"/>
    <lineage>
        <taxon>Bacteria</taxon>
        <taxon>Pseudomonadati</taxon>
        <taxon>Pseudomonadota</taxon>
        <taxon>Alphaproteobacteria</taxon>
        <taxon>Hyphomicrobiales</taxon>
        <taxon>Phyllobacteriaceae</taxon>
        <taxon>Mesorhizobium</taxon>
    </lineage>
</organism>
<keyword evidence="6" id="KW-1015">Disulfide bond</keyword>
<dbReference type="GO" id="GO:0046872">
    <property type="term" value="F:metal ion binding"/>
    <property type="evidence" value="ECO:0007669"/>
    <property type="project" value="UniProtKB-KW"/>
</dbReference>
<evidence type="ECO:0000256" key="5">
    <source>
        <dbReference type="ARBA" id="ARBA00023014"/>
    </source>
</evidence>